<keyword evidence="4" id="KW-1185">Reference proteome</keyword>
<dbReference type="HAMAP" id="MF_00226_B">
    <property type="entry name" value="CinA_B"/>
    <property type="match status" value="1"/>
</dbReference>
<dbReference type="InterPro" id="IPR036425">
    <property type="entry name" value="MoaB/Mog-like_dom_sf"/>
</dbReference>
<proteinExistence type="inferred from homology"/>
<dbReference type="Pfam" id="PF02464">
    <property type="entry name" value="CinA"/>
    <property type="match status" value="1"/>
</dbReference>
<dbReference type="NCBIfam" id="TIGR00199">
    <property type="entry name" value="PncC_domain"/>
    <property type="match status" value="1"/>
</dbReference>
<dbReference type="NCBIfam" id="TIGR00177">
    <property type="entry name" value="molyb_syn"/>
    <property type="match status" value="1"/>
</dbReference>
<evidence type="ECO:0000313" key="3">
    <source>
        <dbReference type="EMBL" id="MCZ0702626.1"/>
    </source>
</evidence>
<dbReference type="InterPro" id="IPR050101">
    <property type="entry name" value="CinA"/>
</dbReference>
<dbReference type="RefSeq" id="WP_268779393.1">
    <property type="nucleotide sequence ID" value="NZ_JAPRAT010000007.1"/>
</dbReference>
<dbReference type="Pfam" id="PF18146">
    <property type="entry name" value="CinA_KH"/>
    <property type="match status" value="1"/>
</dbReference>
<dbReference type="SUPFAM" id="SSF53218">
    <property type="entry name" value="Molybdenum cofactor biosynthesis proteins"/>
    <property type="match status" value="1"/>
</dbReference>
<dbReference type="AlphaFoldDB" id="A0A9J6RAC1"/>
<feature type="domain" description="MoaB/Mog" evidence="2">
    <location>
        <begin position="8"/>
        <end position="175"/>
    </location>
</feature>
<comment type="caution">
    <text evidence="3">The sequence shown here is derived from an EMBL/GenBank/DDBJ whole genome shotgun (WGS) entry which is preliminary data.</text>
</comment>
<gene>
    <name evidence="1" type="primary">cinA</name>
    <name evidence="3" type="ORF">OWO01_05295</name>
</gene>
<dbReference type="NCBIfam" id="TIGR00200">
    <property type="entry name" value="cinA_nterm"/>
    <property type="match status" value="1"/>
</dbReference>
<dbReference type="Gene3D" id="3.30.70.2860">
    <property type="match status" value="1"/>
</dbReference>
<sequence length="418" mass="45986">MIKNFQAEIIGVGTELLLGQISNTNAQWISDQLARVGISVYHHQVVGDNLTRTRDAFALAANRSDIIFVTGGLGPTDDDLTREALQLLTGKELVESETVLATIQAYFSKSNRTMTENNRKQARIFPDAVVIPNHSGTAPGMIVPYQESYFILMPGVPNEMKKMMEDSVLPYLGENFALKDVIKSKMMRFIGIGESQLETLVRELIDKQNNPTIAPLATDGEVALRITAKANTNLLADQLIEQTENELKDIVGDYYYGADQMTINEAVCSLLKTQGLTLSAAESLTGGKFADAIVSIPGASTVFEGSIVSYTPNAKQSVLGVSNKTIEDFGVVSEWCALEMAKQAKSKFDTDIGISFTGVAGPDSLENNQVGTVYISMYQTESNHVTKCFHFSKNREMIRERSVKKGLELLYNWLKKIQ</sequence>
<dbReference type="Pfam" id="PF00994">
    <property type="entry name" value="MoCF_biosynth"/>
    <property type="match status" value="1"/>
</dbReference>
<dbReference type="InterPro" id="IPR036653">
    <property type="entry name" value="CinA-like_C"/>
</dbReference>
<dbReference type="InterPro" id="IPR001453">
    <property type="entry name" value="MoaB/Mog_dom"/>
</dbReference>
<evidence type="ECO:0000259" key="2">
    <source>
        <dbReference type="SMART" id="SM00852"/>
    </source>
</evidence>
<dbReference type="NCBIfam" id="NF001813">
    <property type="entry name" value="PRK00549.1"/>
    <property type="match status" value="1"/>
</dbReference>
<dbReference type="Gene3D" id="3.90.950.20">
    <property type="entry name" value="CinA-like"/>
    <property type="match status" value="1"/>
</dbReference>
<dbReference type="EMBL" id="JAPRAT010000007">
    <property type="protein sequence ID" value="MCZ0702626.1"/>
    <property type="molecule type" value="Genomic_DNA"/>
</dbReference>
<dbReference type="PANTHER" id="PTHR13939:SF0">
    <property type="entry name" value="NMN AMIDOHYDROLASE-LIKE PROTEIN YFAY"/>
    <property type="match status" value="1"/>
</dbReference>
<dbReference type="SUPFAM" id="SSF142433">
    <property type="entry name" value="CinA-like"/>
    <property type="match status" value="1"/>
</dbReference>
<protein>
    <recommendedName>
        <fullName evidence="1">Putative competence-damage inducible protein</fullName>
    </recommendedName>
</protein>
<evidence type="ECO:0000313" key="4">
    <source>
        <dbReference type="Proteomes" id="UP001084197"/>
    </source>
</evidence>
<dbReference type="Gene3D" id="3.40.980.10">
    <property type="entry name" value="MoaB/Mog-like domain"/>
    <property type="match status" value="1"/>
</dbReference>
<dbReference type="Proteomes" id="UP001084197">
    <property type="component" value="Unassembled WGS sequence"/>
</dbReference>
<dbReference type="SMART" id="SM00852">
    <property type="entry name" value="MoCF_biosynth"/>
    <property type="match status" value="1"/>
</dbReference>
<organism evidence="3 4">
    <name type="scientific">Natronobacillus azotifigens</name>
    <dbReference type="NCBI Taxonomy" id="472978"/>
    <lineage>
        <taxon>Bacteria</taxon>
        <taxon>Bacillati</taxon>
        <taxon>Bacillota</taxon>
        <taxon>Bacilli</taxon>
        <taxon>Bacillales</taxon>
        <taxon>Bacillaceae</taxon>
        <taxon>Natronobacillus</taxon>
    </lineage>
</organism>
<dbReference type="CDD" id="cd00885">
    <property type="entry name" value="cinA"/>
    <property type="match status" value="1"/>
</dbReference>
<dbReference type="InterPro" id="IPR008136">
    <property type="entry name" value="CinA_C"/>
</dbReference>
<dbReference type="PIRSF" id="PIRSF006728">
    <property type="entry name" value="CinA"/>
    <property type="match status" value="1"/>
</dbReference>
<dbReference type="InterPro" id="IPR041424">
    <property type="entry name" value="CinA_KH"/>
</dbReference>
<comment type="similarity">
    <text evidence="1">Belongs to the CinA family.</text>
</comment>
<accession>A0A9J6RAC1</accession>
<dbReference type="PANTHER" id="PTHR13939">
    <property type="entry name" value="NICOTINAMIDE-NUCLEOTIDE AMIDOHYDROLASE PNCC"/>
    <property type="match status" value="1"/>
</dbReference>
<name>A0A9J6RAC1_9BACI</name>
<dbReference type="InterPro" id="IPR008135">
    <property type="entry name" value="Competence-induced_CinA"/>
</dbReference>
<evidence type="ECO:0000256" key="1">
    <source>
        <dbReference type="HAMAP-Rule" id="MF_00226"/>
    </source>
</evidence>
<reference evidence="3" key="1">
    <citation type="submission" date="2022-11" db="EMBL/GenBank/DDBJ databases">
        <title>WGS of Natronobacillus azotifigens 24KS-1, an anaerobic diazotrophic haloalkaliphile from soda-rich habitats.</title>
        <authorList>
            <person name="Sorokin D.Y."/>
            <person name="Merkel A.Y."/>
        </authorList>
    </citation>
    <scope>NUCLEOTIDE SEQUENCE</scope>
    <source>
        <strain evidence="3">24KS-1</strain>
    </source>
</reference>